<evidence type="ECO:0000313" key="1">
    <source>
        <dbReference type="EMBL" id="ADD08374.1"/>
    </source>
</evidence>
<dbReference type="RefSeq" id="WP_008082342.1">
    <property type="nucleotide sequence ID" value="NC_013926.1"/>
</dbReference>
<gene>
    <name evidence="1" type="ordered locus">Aboo_0563</name>
</gene>
<evidence type="ECO:0000313" key="2">
    <source>
        <dbReference type="Proteomes" id="UP000001400"/>
    </source>
</evidence>
<dbReference type="GeneID" id="8827508"/>
<name>B5I9Z4_ACIB4</name>
<dbReference type="KEGG" id="abi:Aboo_0563"/>
<sequence>MIVKEVTVRGISKEELFESLNNKLKEWENPIYTHKAQNLYAIFVERWFFRAQGNLMVSILIEENKMTIIAGGGTGLGSAESKAIKYVIRDLKELSKSKHFSFEEREEERIYEDPS</sequence>
<accession>B5I9Z4</accession>
<dbReference type="EMBL" id="CP001941">
    <property type="protein sequence ID" value="ADD08374.1"/>
    <property type="molecule type" value="Genomic_DNA"/>
</dbReference>
<proteinExistence type="predicted"/>
<protein>
    <submittedName>
        <fullName evidence="1">Uncharacterized protein</fullName>
    </submittedName>
</protein>
<keyword evidence="2" id="KW-1185">Reference proteome</keyword>
<dbReference type="AlphaFoldDB" id="B5I9Z4"/>
<organism evidence="1 2">
    <name type="scientific">Aciduliprofundum boonei (strain DSM 19572 / T469)</name>
    <dbReference type="NCBI Taxonomy" id="439481"/>
    <lineage>
        <taxon>Archaea</taxon>
        <taxon>Methanobacteriati</taxon>
        <taxon>Thermoplasmatota</taxon>
        <taxon>DHVE2 group</taxon>
        <taxon>Candidatus Aciduliprofundum</taxon>
    </lineage>
</organism>
<reference evidence="1" key="1">
    <citation type="submission" date="2010-02" db="EMBL/GenBank/DDBJ databases">
        <title>Complete sequence of Aciduliprofundum boonei T469.</title>
        <authorList>
            <consortium name="US DOE Joint Genome Institute"/>
            <person name="Lucas S."/>
            <person name="Copeland A."/>
            <person name="Lapidus A."/>
            <person name="Cheng J.-F."/>
            <person name="Bruce D."/>
            <person name="Goodwin L."/>
            <person name="Pitluck S."/>
            <person name="Saunders E."/>
            <person name="Detter J.C."/>
            <person name="Han C."/>
            <person name="Tapia R."/>
            <person name="Land M."/>
            <person name="Hauser L."/>
            <person name="Kyrpides N."/>
            <person name="Mikhailova N."/>
            <person name="Flores G."/>
            <person name="Reysenbach A.-L."/>
            <person name="Woyke T."/>
        </authorList>
    </citation>
    <scope>NUCLEOTIDE SEQUENCE</scope>
    <source>
        <strain evidence="1">T469</strain>
    </source>
</reference>
<dbReference type="Proteomes" id="UP000001400">
    <property type="component" value="Chromosome"/>
</dbReference>
<dbReference type="HOGENOM" id="CLU_2103357_0_0_2"/>
<dbReference type="STRING" id="439481.Aboo_0563"/>